<dbReference type="OrthoDB" id="1602268at2759"/>
<sequence length="206" mass="23305">MVGKDISFYFDVYEDDYQEFISKLRETLKDSTSHNIPVLMPQTQPLSWLDLHITSGEDTIILRMDRRNLYVRGYSRDEGQTFWEFSDSSLIPGSRHLTYSGSYASRTDSGSTLVGVAGTTRRKIYLGQQNLVDDIRNLARTEDPTTGGDVVSRCAKALLRLIQMFPESIRFQSITQHIATNWGSSAQLPEELVLLQNDWGTLSSAV</sequence>
<dbReference type="GO" id="GO:0017148">
    <property type="term" value="P:negative regulation of translation"/>
    <property type="evidence" value="ECO:0007669"/>
    <property type="project" value="UniProtKB-KW"/>
</dbReference>
<keyword evidence="1" id="KW-0378">Hydrolase</keyword>
<proteinExistence type="inferred from homology"/>
<dbReference type="Proteomes" id="UP001152484">
    <property type="component" value="Unassembled WGS sequence"/>
</dbReference>
<dbReference type="GO" id="GO:0090729">
    <property type="term" value="F:toxin activity"/>
    <property type="evidence" value="ECO:0007669"/>
    <property type="project" value="UniProtKB-KW"/>
</dbReference>
<dbReference type="InterPro" id="IPR016138">
    <property type="entry name" value="Ribosome_inactivat_prot_sub1"/>
</dbReference>
<protein>
    <recommendedName>
        <fullName evidence="1">rRNA N-glycosylase</fullName>
        <ecNumber evidence="1">3.2.2.22</ecNumber>
    </recommendedName>
</protein>
<dbReference type="PANTHER" id="PTHR33453:SF34">
    <property type="entry name" value="RIBOSOME-INACTIVATING PROTEIN"/>
    <property type="match status" value="1"/>
</dbReference>
<keyword evidence="3" id="KW-1185">Reference proteome</keyword>
<dbReference type="Gene3D" id="3.40.420.10">
    <property type="entry name" value="Ricin (A subunit), domain 1"/>
    <property type="match status" value="1"/>
</dbReference>
<name>A0A9P0YMH4_CUSEU</name>
<dbReference type="SUPFAM" id="SSF56371">
    <property type="entry name" value="Ribosome inactivating proteins (RIP)"/>
    <property type="match status" value="1"/>
</dbReference>
<dbReference type="PRINTS" id="PR00396">
    <property type="entry name" value="SHIGARICIN"/>
</dbReference>
<evidence type="ECO:0000313" key="3">
    <source>
        <dbReference type="Proteomes" id="UP001152484"/>
    </source>
</evidence>
<dbReference type="InterPro" id="IPR036041">
    <property type="entry name" value="Ribosome-inact_prot_sf"/>
</dbReference>
<dbReference type="AlphaFoldDB" id="A0A9P0YMH4"/>
<dbReference type="InterPro" id="IPR017989">
    <property type="entry name" value="Ribosome_inactivat_1/2"/>
</dbReference>
<keyword evidence="1" id="KW-0611">Plant defense</keyword>
<keyword evidence="1" id="KW-0652">Protein synthesis inhibitor</keyword>
<dbReference type="GO" id="GO:0006952">
    <property type="term" value="P:defense response"/>
    <property type="evidence" value="ECO:0007669"/>
    <property type="project" value="UniProtKB-KW"/>
</dbReference>
<dbReference type="InterPro" id="IPR001574">
    <property type="entry name" value="Ribosome_inactivat_prot"/>
</dbReference>
<dbReference type="EC" id="3.2.2.22" evidence="1"/>
<dbReference type="Pfam" id="PF00161">
    <property type="entry name" value="RIP"/>
    <property type="match status" value="1"/>
</dbReference>
<organism evidence="2 3">
    <name type="scientific">Cuscuta europaea</name>
    <name type="common">European dodder</name>
    <dbReference type="NCBI Taxonomy" id="41803"/>
    <lineage>
        <taxon>Eukaryota</taxon>
        <taxon>Viridiplantae</taxon>
        <taxon>Streptophyta</taxon>
        <taxon>Embryophyta</taxon>
        <taxon>Tracheophyta</taxon>
        <taxon>Spermatophyta</taxon>
        <taxon>Magnoliopsida</taxon>
        <taxon>eudicotyledons</taxon>
        <taxon>Gunneridae</taxon>
        <taxon>Pentapetalae</taxon>
        <taxon>asterids</taxon>
        <taxon>lamiids</taxon>
        <taxon>Solanales</taxon>
        <taxon>Convolvulaceae</taxon>
        <taxon>Cuscuteae</taxon>
        <taxon>Cuscuta</taxon>
        <taxon>Cuscuta subgen. Cuscuta</taxon>
    </lineage>
</organism>
<accession>A0A9P0YMH4</accession>
<dbReference type="GO" id="GO:0030598">
    <property type="term" value="F:rRNA N-glycosylase activity"/>
    <property type="evidence" value="ECO:0007669"/>
    <property type="project" value="UniProtKB-EC"/>
</dbReference>
<comment type="catalytic activity">
    <reaction evidence="1">
        <text>Endohydrolysis of the N-glycosidic bond at one specific adenosine on the 28S rRNA.</text>
        <dbReference type="EC" id="3.2.2.22"/>
    </reaction>
</comment>
<comment type="caution">
    <text evidence="2">The sequence shown here is derived from an EMBL/GenBank/DDBJ whole genome shotgun (WGS) entry which is preliminary data.</text>
</comment>
<gene>
    <name evidence="2" type="ORF">CEURO_LOCUS3125</name>
</gene>
<evidence type="ECO:0000313" key="2">
    <source>
        <dbReference type="EMBL" id="CAH9069256.1"/>
    </source>
</evidence>
<reference evidence="2" key="1">
    <citation type="submission" date="2022-07" db="EMBL/GenBank/DDBJ databases">
        <authorList>
            <person name="Macas J."/>
            <person name="Novak P."/>
            <person name="Neumann P."/>
        </authorList>
    </citation>
    <scope>NUCLEOTIDE SEQUENCE</scope>
</reference>
<dbReference type="EMBL" id="CAMAPE010000005">
    <property type="protein sequence ID" value="CAH9069256.1"/>
    <property type="molecule type" value="Genomic_DNA"/>
</dbReference>
<comment type="similarity">
    <text evidence="1">Belongs to the ribosome-inactivating protein family.</text>
</comment>
<keyword evidence="1" id="KW-0800">Toxin</keyword>
<dbReference type="PANTHER" id="PTHR33453">
    <property type="match status" value="1"/>
</dbReference>
<evidence type="ECO:0000256" key="1">
    <source>
        <dbReference type="RuleBase" id="RU004915"/>
    </source>
</evidence>